<dbReference type="Proteomes" id="UP000299102">
    <property type="component" value="Unassembled WGS sequence"/>
</dbReference>
<comment type="caution">
    <text evidence="2">The sequence shown here is derived from an EMBL/GenBank/DDBJ whole genome shotgun (WGS) entry which is preliminary data.</text>
</comment>
<dbReference type="AlphaFoldDB" id="A0A4C1Y4J0"/>
<evidence type="ECO:0000313" key="2">
    <source>
        <dbReference type="EMBL" id="GBP70420.1"/>
    </source>
</evidence>
<evidence type="ECO:0000313" key="3">
    <source>
        <dbReference type="Proteomes" id="UP000299102"/>
    </source>
</evidence>
<reference evidence="2 3" key="1">
    <citation type="journal article" date="2019" name="Commun. Biol.">
        <title>The bagworm genome reveals a unique fibroin gene that provides high tensile strength.</title>
        <authorList>
            <person name="Kono N."/>
            <person name="Nakamura H."/>
            <person name="Ohtoshi R."/>
            <person name="Tomita M."/>
            <person name="Numata K."/>
            <person name="Arakawa K."/>
        </authorList>
    </citation>
    <scope>NUCLEOTIDE SEQUENCE [LARGE SCALE GENOMIC DNA]</scope>
</reference>
<sequence length="341" mass="37526">MAHEIYIFNLCKFKRGGKAEALLEGGTCNSYHLTYLGIAPLDNRRCKVINEDIEPSSAFTVACMNSIAFDAGAHCTQTAFSAANSPMHRPADKHGSYVYSELGRRAYLRYQMCPNRIPLGARTRCHSKIRSLRSTVVILISKIFSVSAPISAEMRIGSGVLRSQRRKDSEEKIAKQSCSERDVRILSEGLYIGSTRGNKHLVVSLALSLGVSLLPFVQARRPYHRFSTRQWKPIVVVADYGIGHPMDTLVICQLSNDRCLLSVVTFDVSEALGLCKHSPISSTKDDLCWPIGAEVYVFTINCLFAAPLSQCSAPETHRAPVRVQTPSILTPHGRPPGPGGH</sequence>
<protein>
    <submittedName>
        <fullName evidence="2">Uncharacterized protein</fullName>
    </submittedName>
</protein>
<accession>A0A4C1Y4J0</accession>
<gene>
    <name evidence="2" type="ORF">EVAR_89735_1</name>
</gene>
<name>A0A4C1Y4J0_EUMVA</name>
<evidence type="ECO:0000256" key="1">
    <source>
        <dbReference type="SAM" id="MobiDB-lite"/>
    </source>
</evidence>
<dbReference type="EMBL" id="BGZK01001073">
    <property type="protein sequence ID" value="GBP70420.1"/>
    <property type="molecule type" value="Genomic_DNA"/>
</dbReference>
<proteinExistence type="predicted"/>
<organism evidence="2 3">
    <name type="scientific">Eumeta variegata</name>
    <name type="common">Bagworm moth</name>
    <name type="synonym">Eumeta japonica</name>
    <dbReference type="NCBI Taxonomy" id="151549"/>
    <lineage>
        <taxon>Eukaryota</taxon>
        <taxon>Metazoa</taxon>
        <taxon>Ecdysozoa</taxon>
        <taxon>Arthropoda</taxon>
        <taxon>Hexapoda</taxon>
        <taxon>Insecta</taxon>
        <taxon>Pterygota</taxon>
        <taxon>Neoptera</taxon>
        <taxon>Endopterygota</taxon>
        <taxon>Lepidoptera</taxon>
        <taxon>Glossata</taxon>
        <taxon>Ditrysia</taxon>
        <taxon>Tineoidea</taxon>
        <taxon>Psychidae</taxon>
        <taxon>Oiketicinae</taxon>
        <taxon>Eumeta</taxon>
    </lineage>
</organism>
<feature type="region of interest" description="Disordered" evidence="1">
    <location>
        <begin position="322"/>
        <end position="341"/>
    </location>
</feature>
<keyword evidence="3" id="KW-1185">Reference proteome</keyword>